<sequence>MATERENGGWKRFIDKKLFEHYDFYNIFSSSQALQWSYDDWPEALARGQLVRPKPDFAFGLKLVLRSEENRLAQRLPLVSDPTISASCVPSDPMRLSFPFLVLESRSTQGDQLSTNHQMANDLIKSLDVIAAIGQEENLFSIGICQIGFSYEIYIGCSSTQNIPPDVPREVNKECASLKVMLKLLVYTIQAFFRRSEIVA</sequence>
<dbReference type="AlphaFoldDB" id="R4X8I1"/>
<dbReference type="Proteomes" id="UP000013776">
    <property type="component" value="Unassembled WGS sequence"/>
</dbReference>
<organism evidence="1 2">
    <name type="scientific">Taphrina deformans (strain PYCC 5710 / ATCC 11124 / CBS 356.35 / IMI 108563 / JCM 9778 / NBRC 8474)</name>
    <name type="common">Peach leaf curl fungus</name>
    <name type="synonym">Lalaria deformans</name>
    <dbReference type="NCBI Taxonomy" id="1097556"/>
    <lineage>
        <taxon>Eukaryota</taxon>
        <taxon>Fungi</taxon>
        <taxon>Dikarya</taxon>
        <taxon>Ascomycota</taxon>
        <taxon>Taphrinomycotina</taxon>
        <taxon>Taphrinomycetes</taxon>
        <taxon>Taphrinales</taxon>
        <taxon>Taphrinaceae</taxon>
        <taxon>Taphrina</taxon>
    </lineage>
</organism>
<dbReference type="EMBL" id="CAHR02000050">
    <property type="protein sequence ID" value="CCG81630.1"/>
    <property type="molecule type" value="Genomic_DNA"/>
</dbReference>
<name>R4X8I1_TAPDE</name>
<protein>
    <submittedName>
        <fullName evidence="1">Uncharacterized protein</fullName>
    </submittedName>
</protein>
<evidence type="ECO:0000313" key="2">
    <source>
        <dbReference type="Proteomes" id="UP000013776"/>
    </source>
</evidence>
<evidence type="ECO:0000313" key="1">
    <source>
        <dbReference type="EMBL" id="CCG81630.1"/>
    </source>
</evidence>
<accession>R4X8I1</accession>
<dbReference type="VEuPathDB" id="FungiDB:TAPDE_001437"/>
<reference evidence="1 2" key="1">
    <citation type="journal article" date="2013" name="MBio">
        <title>Genome sequencing of the plant pathogen Taphrina deformans, the causal agent of peach leaf curl.</title>
        <authorList>
            <person name="Cisse O.H."/>
            <person name="Almeida J.M.G.C.F."/>
            <person name="Fonseca A."/>
            <person name="Kumar A.A."/>
            <person name="Salojaervi J."/>
            <person name="Overmyer K."/>
            <person name="Hauser P.M."/>
            <person name="Pagni M."/>
        </authorList>
    </citation>
    <scope>NUCLEOTIDE SEQUENCE [LARGE SCALE GENOMIC DNA]</scope>
    <source>
        <strain evidence="2">PYCC 5710 / ATCC 11124 / CBS 356.35 / IMI 108563 / JCM 9778 / NBRC 8474</strain>
    </source>
</reference>
<proteinExistence type="predicted"/>
<comment type="caution">
    <text evidence="1">The sequence shown here is derived from an EMBL/GenBank/DDBJ whole genome shotgun (WGS) entry which is preliminary data.</text>
</comment>
<gene>
    <name evidence="1" type="ORF">TAPDE_001437</name>
</gene>
<keyword evidence="2" id="KW-1185">Reference proteome</keyword>